<organism evidence="1 2">
    <name type="scientific">Ahrensia kielensis</name>
    <dbReference type="NCBI Taxonomy" id="76980"/>
    <lineage>
        <taxon>Bacteria</taxon>
        <taxon>Pseudomonadati</taxon>
        <taxon>Pseudomonadota</taxon>
        <taxon>Alphaproteobacteria</taxon>
        <taxon>Hyphomicrobiales</taxon>
        <taxon>Ahrensiaceae</taxon>
        <taxon>Ahrensia</taxon>
    </lineage>
</organism>
<evidence type="ECO:0000313" key="2">
    <source>
        <dbReference type="Proteomes" id="UP001477870"/>
    </source>
</evidence>
<keyword evidence="2" id="KW-1185">Reference proteome</keyword>
<proteinExistence type="predicted"/>
<protein>
    <submittedName>
        <fullName evidence="1">Uncharacterized protein</fullName>
    </submittedName>
</protein>
<gene>
    <name evidence="1" type="ORF">WNY59_08485</name>
</gene>
<dbReference type="Proteomes" id="UP001477870">
    <property type="component" value="Unassembled WGS sequence"/>
</dbReference>
<evidence type="ECO:0000313" key="1">
    <source>
        <dbReference type="EMBL" id="MEM5501623.1"/>
    </source>
</evidence>
<accession>A0ABU9T661</accession>
<name>A0ABU9T661_9HYPH</name>
<dbReference type="RefSeq" id="WP_342848085.1">
    <property type="nucleotide sequence ID" value="NZ_JBBMQO010000004.1"/>
</dbReference>
<reference evidence="1 2" key="1">
    <citation type="submission" date="2024-03" db="EMBL/GenBank/DDBJ databases">
        <title>Community enrichment and isolation of bacterial strains for fucoidan degradation.</title>
        <authorList>
            <person name="Sichert A."/>
        </authorList>
    </citation>
    <scope>NUCLEOTIDE SEQUENCE [LARGE SCALE GENOMIC DNA]</scope>
    <source>
        <strain evidence="1 2">AS62</strain>
    </source>
</reference>
<dbReference type="EMBL" id="JBBMQO010000004">
    <property type="protein sequence ID" value="MEM5501623.1"/>
    <property type="molecule type" value="Genomic_DNA"/>
</dbReference>
<comment type="caution">
    <text evidence="1">The sequence shown here is derived from an EMBL/GenBank/DDBJ whole genome shotgun (WGS) entry which is preliminary data.</text>
</comment>
<sequence>MTFDDKFYDDLIDSIYAAGLNPQLWQDFLERISVIAPENTFHIHGHDFRTSSAALACQVGISPEALLSFVEHYSAINPYMTCLEFSPVEQPVVGDRYIDKSTLLKSEFYNEWLLSQAGAVESAGIVLHRDKSRVFALRIRVEHVSAKHDYYNEKELAVSASW</sequence>